<keyword evidence="2" id="KW-1185">Reference proteome</keyword>
<evidence type="ECO:0000313" key="1">
    <source>
        <dbReference type="EMBL" id="TFK58735.1"/>
    </source>
</evidence>
<gene>
    <name evidence="1" type="ORF">BDN72DRAFT_966267</name>
</gene>
<protein>
    <submittedName>
        <fullName evidence="1">Uncharacterized protein</fullName>
    </submittedName>
</protein>
<reference evidence="1 2" key="1">
    <citation type="journal article" date="2019" name="Nat. Ecol. Evol.">
        <title>Megaphylogeny resolves global patterns of mushroom evolution.</title>
        <authorList>
            <person name="Varga T."/>
            <person name="Krizsan K."/>
            <person name="Foldi C."/>
            <person name="Dima B."/>
            <person name="Sanchez-Garcia M."/>
            <person name="Sanchez-Ramirez S."/>
            <person name="Szollosi G.J."/>
            <person name="Szarkandi J.G."/>
            <person name="Papp V."/>
            <person name="Albert L."/>
            <person name="Andreopoulos W."/>
            <person name="Angelini C."/>
            <person name="Antonin V."/>
            <person name="Barry K.W."/>
            <person name="Bougher N.L."/>
            <person name="Buchanan P."/>
            <person name="Buyck B."/>
            <person name="Bense V."/>
            <person name="Catcheside P."/>
            <person name="Chovatia M."/>
            <person name="Cooper J."/>
            <person name="Damon W."/>
            <person name="Desjardin D."/>
            <person name="Finy P."/>
            <person name="Geml J."/>
            <person name="Haridas S."/>
            <person name="Hughes K."/>
            <person name="Justo A."/>
            <person name="Karasinski D."/>
            <person name="Kautmanova I."/>
            <person name="Kiss B."/>
            <person name="Kocsube S."/>
            <person name="Kotiranta H."/>
            <person name="LaButti K.M."/>
            <person name="Lechner B.E."/>
            <person name="Liimatainen K."/>
            <person name="Lipzen A."/>
            <person name="Lukacs Z."/>
            <person name="Mihaltcheva S."/>
            <person name="Morgado L.N."/>
            <person name="Niskanen T."/>
            <person name="Noordeloos M.E."/>
            <person name="Ohm R.A."/>
            <person name="Ortiz-Santana B."/>
            <person name="Ovrebo C."/>
            <person name="Racz N."/>
            <person name="Riley R."/>
            <person name="Savchenko A."/>
            <person name="Shiryaev A."/>
            <person name="Soop K."/>
            <person name="Spirin V."/>
            <person name="Szebenyi C."/>
            <person name="Tomsovsky M."/>
            <person name="Tulloss R.E."/>
            <person name="Uehling J."/>
            <person name="Grigoriev I.V."/>
            <person name="Vagvolgyi C."/>
            <person name="Papp T."/>
            <person name="Martin F.M."/>
            <person name="Miettinen O."/>
            <person name="Hibbett D.S."/>
            <person name="Nagy L.G."/>
        </authorList>
    </citation>
    <scope>NUCLEOTIDE SEQUENCE [LARGE SCALE GENOMIC DNA]</scope>
    <source>
        <strain evidence="1 2">NL-1719</strain>
    </source>
</reference>
<dbReference type="EMBL" id="ML209216">
    <property type="protein sequence ID" value="TFK58735.1"/>
    <property type="molecule type" value="Genomic_DNA"/>
</dbReference>
<accession>A0ACD2ZZ79</accession>
<evidence type="ECO:0000313" key="2">
    <source>
        <dbReference type="Proteomes" id="UP000308600"/>
    </source>
</evidence>
<organism evidence="1 2">
    <name type="scientific">Pluteus cervinus</name>
    <dbReference type="NCBI Taxonomy" id="181527"/>
    <lineage>
        <taxon>Eukaryota</taxon>
        <taxon>Fungi</taxon>
        <taxon>Dikarya</taxon>
        <taxon>Basidiomycota</taxon>
        <taxon>Agaricomycotina</taxon>
        <taxon>Agaricomycetes</taxon>
        <taxon>Agaricomycetidae</taxon>
        <taxon>Agaricales</taxon>
        <taxon>Pluteineae</taxon>
        <taxon>Pluteaceae</taxon>
        <taxon>Pluteus</taxon>
    </lineage>
</organism>
<proteinExistence type="predicted"/>
<sequence>MATLNDIRDENSLHVRSPTTPHTPYSTGGHHRTVSVAGSAVSRAPKMPDCWKVDYYLSRSSGWTWFYKLESLLFQVLCVVAFGKAELISIWADINDPEQLKVVKEQLSDHVTNTNIMSGLLLATAAVFLTTGTPREDMLSFDNSAPYACLLFAFGMAMGSILGGCALQLVAGRCTPKFFAAITPTRTRLHFTLLLMGYPLFAVVIACNVCGAGLLIASIESVHVYVTVVACLLVAVPWTLFLMFVWLSLIPVKHQLRRSTYSEKAMGKIVDKAAAAAAN</sequence>
<dbReference type="Proteomes" id="UP000308600">
    <property type="component" value="Unassembled WGS sequence"/>
</dbReference>
<name>A0ACD2ZZ79_9AGAR</name>